<proteinExistence type="predicted"/>
<sequence>MLITQWYRSLTVQALHNTPQRYQKVGGIPRHLLGSEQVYQELVIRIQRTIHNCKNLKSFMKVIKESRSLETAAVDTPDRKICTFDKYFMDIISSYAVGLLRQTKRGKIVYQHMWNNSIKERLRLEKNAAAKACIFRYLSSSLYHQLYLALLGLQFKEDQPLAALR</sequence>
<organism evidence="1 2">
    <name type="scientific">Planoprotostelium fungivorum</name>
    <dbReference type="NCBI Taxonomy" id="1890364"/>
    <lineage>
        <taxon>Eukaryota</taxon>
        <taxon>Amoebozoa</taxon>
        <taxon>Evosea</taxon>
        <taxon>Variosea</taxon>
        <taxon>Cavosteliida</taxon>
        <taxon>Cavosteliaceae</taxon>
        <taxon>Planoprotostelium</taxon>
    </lineage>
</organism>
<dbReference type="Proteomes" id="UP000241769">
    <property type="component" value="Unassembled WGS sequence"/>
</dbReference>
<evidence type="ECO:0000313" key="2">
    <source>
        <dbReference type="Proteomes" id="UP000241769"/>
    </source>
</evidence>
<dbReference type="AlphaFoldDB" id="A0A2P6N9D2"/>
<dbReference type="InParanoid" id="A0A2P6N9D2"/>
<comment type="caution">
    <text evidence="1">The sequence shown here is derived from an EMBL/GenBank/DDBJ whole genome shotgun (WGS) entry which is preliminary data.</text>
</comment>
<protein>
    <submittedName>
        <fullName evidence="1">Uncharacterized protein</fullName>
    </submittedName>
</protein>
<reference evidence="1 2" key="1">
    <citation type="journal article" date="2018" name="Genome Biol. Evol.">
        <title>Multiple Roots of Fruiting Body Formation in Amoebozoa.</title>
        <authorList>
            <person name="Hillmann F."/>
            <person name="Forbes G."/>
            <person name="Novohradska S."/>
            <person name="Ferling I."/>
            <person name="Riege K."/>
            <person name="Groth M."/>
            <person name="Westermann M."/>
            <person name="Marz M."/>
            <person name="Spaller T."/>
            <person name="Winckler T."/>
            <person name="Schaap P."/>
            <person name="Glockner G."/>
        </authorList>
    </citation>
    <scope>NUCLEOTIDE SEQUENCE [LARGE SCALE GENOMIC DNA]</scope>
    <source>
        <strain evidence="1 2">Jena</strain>
    </source>
</reference>
<gene>
    <name evidence="1" type="ORF">PROFUN_12328</name>
</gene>
<evidence type="ECO:0000313" key="1">
    <source>
        <dbReference type="EMBL" id="PRP80566.1"/>
    </source>
</evidence>
<name>A0A2P6N9D2_9EUKA</name>
<feature type="non-terminal residue" evidence="1">
    <location>
        <position position="165"/>
    </location>
</feature>
<dbReference type="EMBL" id="MDYQ01000144">
    <property type="protein sequence ID" value="PRP80566.1"/>
    <property type="molecule type" value="Genomic_DNA"/>
</dbReference>
<keyword evidence="2" id="KW-1185">Reference proteome</keyword>
<accession>A0A2P6N9D2</accession>